<organism evidence="1 2">
    <name type="scientific">Providencia stuartii</name>
    <dbReference type="NCBI Taxonomy" id="588"/>
    <lineage>
        <taxon>Bacteria</taxon>
        <taxon>Pseudomonadati</taxon>
        <taxon>Pseudomonadota</taxon>
        <taxon>Gammaproteobacteria</taxon>
        <taxon>Enterobacterales</taxon>
        <taxon>Morganellaceae</taxon>
        <taxon>Providencia</taxon>
    </lineage>
</organism>
<sequence>MNGFRLMSAVMVLGLGLSLSGCDSNQTVIPESGRFYFTNDSSDSFIFLIDYQPIVIPKNGVGSISLSPGFHSMTTATGKVVQFIVYPGNKGGILNPTQQFYYAYDFIYGTEGIPAVYHLNKQSLVIDGYELVGRINSSNDYIIDNNVFNCDIAVGEYVSEILAGSTTVSKVKTKCLTHKELVDLIRNEDVLLSQLIIKKLINDEVQSVTVDFNYPLSPPHFSDETLQMYALDVVCLINNFRRSLDPQRKAFYYNKYHDNISNMAVIYSRMGSDKRSLLEKRKYAEFMQQTQAIFGAGTLMLN</sequence>
<dbReference type="AlphaFoldDB" id="A0A1S1HNW4"/>
<dbReference type="Proteomes" id="UP000179588">
    <property type="component" value="Unassembled WGS sequence"/>
</dbReference>
<dbReference type="PROSITE" id="PS51257">
    <property type="entry name" value="PROKAR_LIPOPROTEIN"/>
    <property type="match status" value="1"/>
</dbReference>
<keyword evidence="2" id="KW-1185">Reference proteome</keyword>
<proteinExistence type="predicted"/>
<protein>
    <submittedName>
        <fullName evidence="1">Uncharacterized protein</fullName>
    </submittedName>
</protein>
<gene>
    <name evidence="1" type="ORF">A3Q29_04540</name>
</gene>
<name>A0A1S1HNW4_PROST</name>
<accession>A0A1S1HNW4</accession>
<comment type="caution">
    <text evidence="1">The sequence shown here is derived from an EMBL/GenBank/DDBJ whole genome shotgun (WGS) entry which is preliminary data.</text>
</comment>
<evidence type="ECO:0000313" key="1">
    <source>
        <dbReference type="EMBL" id="OHT23945.1"/>
    </source>
</evidence>
<reference evidence="1 2" key="1">
    <citation type="submission" date="2016-03" db="EMBL/GenBank/DDBJ databases">
        <title>Genome sequence of Providencia stuartii strain, isolated from the salivary glands of larval Lucilia sericata.</title>
        <authorList>
            <person name="Yuan Y."/>
            <person name="Zhang Y."/>
            <person name="Fu S."/>
            <person name="Crippen T.L."/>
            <person name="Visi D."/>
            <person name="Benbow M.E."/>
            <person name="Allen M."/>
            <person name="Tomberlin J.K."/>
            <person name="Sze S.-H."/>
            <person name="Tarone A.M."/>
        </authorList>
    </citation>
    <scope>NUCLEOTIDE SEQUENCE [LARGE SCALE GENOMIC DNA]</scope>
    <source>
        <strain evidence="1 2">Crippen</strain>
    </source>
</reference>
<dbReference type="RefSeq" id="WP_070928124.1">
    <property type="nucleotide sequence ID" value="NZ_CANMXG010000001.1"/>
</dbReference>
<dbReference type="OrthoDB" id="1417373at2"/>
<dbReference type="EMBL" id="LVIE01000168">
    <property type="protein sequence ID" value="OHT23945.1"/>
    <property type="molecule type" value="Genomic_DNA"/>
</dbReference>
<evidence type="ECO:0000313" key="2">
    <source>
        <dbReference type="Proteomes" id="UP000179588"/>
    </source>
</evidence>